<organism evidence="1 2">
    <name type="scientific">Avena sativa</name>
    <name type="common">Oat</name>
    <dbReference type="NCBI Taxonomy" id="4498"/>
    <lineage>
        <taxon>Eukaryota</taxon>
        <taxon>Viridiplantae</taxon>
        <taxon>Streptophyta</taxon>
        <taxon>Embryophyta</taxon>
        <taxon>Tracheophyta</taxon>
        <taxon>Spermatophyta</taxon>
        <taxon>Magnoliopsida</taxon>
        <taxon>Liliopsida</taxon>
        <taxon>Poales</taxon>
        <taxon>Poaceae</taxon>
        <taxon>BOP clade</taxon>
        <taxon>Pooideae</taxon>
        <taxon>Poodae</taxon>
        <taxon>Poeae</taxon>
        <taxon>Poeae Chloroplast Group 1 (Aveneae type)</taxon>
        <taxon>Aveninae</taxon>
        <taxon>Avena</taxon>
    </lineage>
</organism>
<accession>A0ACD5VED0</accession>
<dbReference type="Proteomes" id="UP001732700">
    <property type="component" value="Chromosome 3A"/>
</dbReference>
<sequence length="262" mass="29601">MGLRFAEPGVDHDEEGHNHKLSAQKEEEEAVDKLLYGRQELQAADLSLTCRRERFCITCSHAFCPHCCCAHHSPYLHFVIRVDADADSGGRGRLVFATHYSDGERMYPRYIRDIISSEDYAARLPRDAFCLHCGTAFSAAACPDHHGRHHGRDLPEAVLRIVEHDGRHCVRCTGSEWWFPYVEMVLDDPVHDDGEHQLLPVLTAKPGTCMQCGAPYLDAYGTAASLCSRGCEDGYDRELAGRRQRRHDRRAARGLPRQPTFD</sequence>
<evidence type="ECO:0000313" key="1">
    <source>
        <dbReference type="EnsemblPlants" id="AVESA.00010b.r2.3AG0424500.1.CDS.1"/>
    </source>
</evidence>
<protein>
    <submittedName>
        <fullName evidence="1">Uncharacterized protein</fullName>
    </submittedName>
</protein>
<keyword evidence="2" id="KW-1185">Reference proteome</keyword>
<dbReference type="EnsemblPlants" id="AVESA.00010b.r2.3AG0424500.1">
    <property type="protein sequence ID" value="AVESA.00010b.r2.3AG0424500.1.CDS.1"/>
    <property type="gene ID" value="AVESA.00010b.r2.3AG0424500"/>
</dbReference>
<evidence type="ECO:0000313" key="2">
    <source>
        <dbReference type="Proteomes" id="UP001732700"/>
    </source>
</evidence>
<proteinExistence type="predicted"/>
<reference evidence="1" key="1">
    <citation type="submission" date="2021-05" db="EMBL/GenBank/DDBJ databases">
        <authorList>
            <person name="Scholz U."/>
            <person name="Mascher M."/>
            <person name="Fiebig A."/>
        </authorList>
    </citation>
    <scope>NUCLEOTIDE SEQUENCE [LARGE SCALE GENOMIC DNA]</scope>
</reference>
<reference evidence="1" key="2">
    <citation type="submission" date="2025-09" db="UniProtKB">
        <authorList>
            <consortium name="EnsemblPlants"/>
        </authorList>
    </citation>
    <scope>IDENTIFICATION</scope>
</reference>
<name>A0ACD5VED0_AVESA</name>